<keyword evidence="8" id="KW-1185">Reference proteome</keyword>
<dbReference type="SMART" id="SM00752">
    <property type="entry name" value="HTTM"/>
    <property type="match status" value="1"/>
</dbReference>
<evidence type="ECO:0000256" key="4">
    <source>
        <dbReference type="ARBA" id="ARBA00023136"/>
    </source>
</evidence>
<evidence type="ECO:0000313" key="8">
    <source>
        <dbReference type="Proteomes" id="UP001596398"/>
    </source>
</evidence>
<evidence type="ECO:0000313" key="7">
    <source>
        <dbReference type="EMBL" id="MFC7234653.1"/>
    </source>
</evidence>
<feature type="transmembrane region" description="Helical" evidence="5">
    <location>
        <begin position="21"/>
        <end position="47"/>
    </location>
</feature>
<protein>
    <submittedName>
        <fullName evidence="7">HTTM domain-containing protein</fullName>
    </submittedName>
</protein>
<dbReference type="InterPro" id="IPR011020">
    <property type="entry name" value="HTTM-like"/>
</dbReference>
<dbReference type="EMBL" id="JBHTAP010000001">
    <property type="protein sequence ID" value="MFC7234653.1"/>
    <property type="molecule type" value="Genomic_DNA"/>
</dbReference>
<feature type="transmembrane region" description="Helical" evidence="5">
    <location>
        <begin position="317"/>
        <end position="341"/>
    </location>
</feature>
<name>A0ABD5ZMH7_9EURY</name>
<keyword evidence="3 5" id="KW-1133">Transmembrane helix</keyword>
<sequence length="466" mass="49616">MARSLPDALRARLGVDPRALAALRVALGLLVLADLALRAGDLVAFYTDAGVLPRALLFEAYPTVGRLSLYALFGSPLWAATLFLLTAGVACALVAGYRSRLAALALFVLLLSLHTRNLLVLNAGDSLLRRLLLWGALLPLGARWGLDGGEKRDRVVSVATAGLLVQVFVVYGVNAVIKLRGEAWRSGEAVRYVFGIDALTVGLGDALAGQSWLLSLGAHAWLALLVASPLLLLATGRLRAALVGAFVGGHLFMFLTLRLGVFPLVSAAGLLVFLPPLVWDRVEAATADLRARAAGRWLPRPGGALLGRLDPPATRTVAALLLAFVLVWNASSLGLVALPAASGSVDPEQRRWDMFAPEPPKTDSWHVPVGTTADGERVDALRGGAPVFDVADSGATYPSHRWYVYLGDLRGAPALRPGLAAHLCERWDRTHASDLVRVEHVLVTRRVVLDGSAPVERRGLGTYDCP</sequence>
<gene>
    <name evidence="7" type="ORF">ACFQJ4_04890</name>
</gene>
<feature type="domain" description="HTTM-like" evidence="6">
    <location>
        <begin position="12"/>
        <end position="278"/>
    </location>
</feature>
<keyword evidence="2 5" id="KW-0812">Transmembrane</keyword>
<evidence type="ECO:0000256" key="1">
    <source>
        <dbReference type="ARBA" id="ARBA00004127"/>
    </source>
</evidence>
<comment type="subcellular location">
    <subcellularLocation>
        <location evidence="1">Endomembrane system</location>
        <topology evidence="1">Multi-pass membrane protein</topology>
    </subcellularLocation>
</comment>
<dbReference type="AlphaFoldDB" id="A0ABD5ZMH7"/>
<dbReference type="GO" id="GO:0012505">
    <property type="term" value="C:endomembrane system"/>
    <property type="evidence" value="ECO:0007669"/>
    <property type="project" value="UniProtKB-SubCell"/>
</dbReference>
<dbReference type="Proteomes" id="UP001596398">
    <property type="component" value="Unassembled WGS sequence"/>
</dbReference>
<organism evidence="7 8">
    <name type="scientific">Halosegnis marinus</name>
    <dbReference type="NCBI Taxonomy" id="3034023"/>
    <lineage>
        <taxon>Archaea</taxon>
        <taxon>Methanobacteriati</taxon>
        <taxon>Methanobacteriota</taxon>
        <taxon>Stenosarchaea group</taxon>
        <taxon>Halobacteria</taxon>
        <taxon>Halobacteriales</taxon>
        <taxon>Natronomonadaceae</taxon>
        <taxon>Halosegnis</taxon>
    </lineage>
</organism>
<evidence type="ECO:0000256" key="5">
    <source>
        <dbReference type="SAM" id="Phobius"/>
    </source>
</evidence>
<evidence type="ECO:0000256" key="3">
    <source>
        <dbReference type="ARBA" id="ARBA00022989"/>
    </source>
</evidence>
<dbReference type="PANTHER" id="PTHR39535:SF2">
    <property type="entry name" value="HTTM DOMAIN-CONTAINING PROTEIN"/>
    <property type="match status" value="1"/>
</dbReference>
<feature type="transmembrane region" description="Helical" evidence="5">
    <location>
        <begin position="158"/>
        <end position="177"/>
    </location>
</feature>
<feature type="transmembrane region" description="Helical" evidence="5">
    <location>
        <begin position="101"/>
        <end position="121"/>
    </location>
</feature>
<accession>A0ABD5ZMH7</accession>
<dbReference type="GeneID" id="79266321"/>
<evidence type="ECO:0000259" key="6">
    <source>
        <dbReference type="SMART" id="SM00752"/>
    </source>
</evidence>
<proteinExistence type="predicted"/>
<feature type="transmembrane region" description="Helical" evidence="5">
    <location>
        <begin position="212"/>
        <end position="234"/>
    </location>
</feature>
<dbReference type="InterPro" id="IPR052964">
    <property type="entry name" value="Sporulation_signal_mat"/>
</dbReference>
<comment type="caution">
    <text evidence="7">The sequence shown here is derived from an EMBL/GenBank/DDBJ whole genome shotgun (WGS) entry which is preliminary data.</text>
</comment>
<dbReference type="PANTHER" id="PTHR39535">
    <property type="entry name" value="SPORULATION-DELAYING PROTEIN SDPB"/>
    <property type="match status" value="1"/>
</dbReference>
<evidence type="ECO:0000256" key="2">
    <source>
        <dbReference type="ARBA" id="ARBA00022692"/>
    </source>
</evidence>
<dbReference type="RefSeq" id="WP_276235666.1">
    <property type="nucleotide sequence ID" value="NZ_CP119802.1"/>
</dbReference>
<feature type="transmembrane region" description="Helical" evidence="5">
    <location>
        <begin position="241"/>
        <end position="274"/>
    </location>
</feature>
<keyword evidence="4 5" id="KW-0472">Membrane</keyword>
<feature type="transmembrane region" description="Helical" evidence="5">
    <location>
        <begin position="67"/>
        <end position="94"/>
    </location>
</feature>
<reference evidence="7 8" key="1">
    <citation type="journal article" date="2019" name="Int. J. Syst. Evol. Microbiol.">
        <title>The Global Catalogue of Microorganisms (GCM) 10K type strain sequencing project: providing services to taxonomists for standard genome sequencing and annotation.</title>
        <authorList>
            <consortium name="The Broad Institute Genomics Platform"/>
            <consortium name="The Broad Institute Genome Sequencing Center for Infectious Disease"/>
            <person name="Wu L."/>
            <person name="Ma J."/>
        </authorList>
    </citation>
    <scope>NUCLEOTIDE SEQUENCE [LARGE SCALE GENOMIC DNA]</scope>
    <source>
        <strain evidence="7 8">DT85</strain>
    </source>
</reference>